<dbReference type="PANTHER" id="PTHR11203">
    <property type="entry name" value="CLEAVAGE AND POLYADENYLATION SPECIFICITY FACTOR FAMILY MEMBER"/>
    <property type="match status" value="1"/>
</dbReference>
<dbReference type="PATRIC" id="fig|1249552.3.peg.346"/>
<dbReference type="GO" id="GO:0004521">
    <property type="term" value="F:RNA endonuclease activity"/>
    <property type="evidence" value="ECO:0007669"/>
    <property type="project" value="TreeGrafter"/>
</dbReference>
<feature type="domain" description="Metallo-beta-lactamase" evidence="2">
    <location>
        <begin position="14"/>
        <end position="239"/>
    </location>
</feature>
<dbReference type="Pfam" id="PF00753">
    <property type="entry name" value="Lactamase_B"/>
    <property type="match status" value="1"/>
</dbReference>
<evidence type="ECO:0000313" key="4">
    <source>
        <dbReference type="EMBL" id="ALO45029.1"/>
    </source>
</evidence>
<dbReference type="CDD" id="cd16295">
    <property type="entry name" value="TTHA0252-CPSF-like_MBL-fold"/>
    <property type="match status" value="1"/>
</dbReference>
<dbReference type="SMART" id="SM01027">
    <property type="entry name" value="Beta-Casp"/>
    <property type="match status" value="1"/>
</dbReference>
<dbReference type="SUPFAM" id="SSF56281">
    <property type="entry name" value="Metallo-hydrolase/oxidoreductase"/>
    <property type="match status" value="1"/>
</dbReference>
<dbReference type="STRING" id="1249552.PS2015_339"/>
<dbReference type="SMART" id="SM00849">
    <property type="entry name" value="Lactamase_B"/>
    <property type="match status" value="1"/>
</dbReference>
<dbReference type="OrthoDB" id="9803916at2"/>
<dbReference type="RefSeq" id="WP_058020538.1">
    <property type="nucleotide sequence ID" value="NZ_CP013189.1"/>
</dbReference>
<dbReference type="Pfam" id="PF07521">
    <property type="entry name" value="RMMBL"/>
    <property type="match status" value="1"/>
</dbReference>
<dbReference type="InterPro" id="IPR050698">
    <property type="entry name" value="MBL"/>
</dbReference>
<organism evidence="4 5">
    <name type="scientific">Pseudohongiella spirulinae</name>
    <dbReference type="NCBI Taxonomy" id="1249552"/>
    <lineage>
        <taxon>Bacteria</taxon>
        <taxon>Pseudomonadati</taxon>
        <taxon>Pseudomonadota</taxon>
        <taxon>Gammaproteobacteria</taxon>
        <taxon>Pseudomonadales</taxon>
        <taxon>Pseudohongiellaceae</taxon>
        <taxon>Pseudohongiella</taxon>
    </lineage>
</organism>
<dbReference type="InterPro" id="IPR036866">
    <property type="entry name" value="RibonucZ/Hydroxyglut_hydro"/>
</dbReference>
<evidence type="ECO:0000313" key="5">
    <source>
        <dbReference type="Proteomes" id="UP000065641"/>
    </source>
</evidence>
<dbReference type="Gene3D" id="3.40.50.10890">
    <property type="match status" value="1"/>
</dbReference>
<dbReference type="PANTHER" id="PTHR11203:SF37">
    <property type="entry name" value="INTEGRATOR COMPLEX SUBUNIT 11"/>
    <property type="match status" value="1"/>
</dbReference>
<reference evidence="4 5" key="1">
    <citation type="submission" date="2015-11" db="EMBL/GenBank/DDBJ databases">
        <authorList>
            <person name="Zhang Y."/>
            <person name="Guo Z."/>
        </authorList>
    </citation>
    <scope>NUCLEOTIDE SEQUENCE [LARGE SCALE GENOMIC DNA]</scope>
    <source>
        <strain evidence="4 5">KCTC 32221</strain>
    </source>
</reference>
<dbReference type="KEGG" id="pspi:PS2015_339"/>
<dbReference type="Proteomes" id="UP000065641">
    <property type="component" value="Chromosome"/>
</dbReference>
<name>A0A0S2KA61_9GAMM</name>
<dbReference type="EMBL" id="CP013189">
    <property type="protein sequence ID" value="ALO45029.1"/>
    <property type="molecule type" value="Genomic_DNA"/>
</dbReference>
<dbReference type="Gene3D" id="3.60.15.10">
    <property type="entry name" value="Ribonuclease Z/Hydroxyacylglutathione hydrolase-like"/>
    <property type="match status" value="1"/>
</dbReference>
<evidence type="ECO:0000259" key="3">
    <source>
        <dbReference type="SMART" id="SM01027"/>
    </source>
</evidence>
<dbReference type="InterPro" id="IPR022712">
    <property type="entry name" value="Beta_Casp"/>
</dbReference>
<keyword evidence="1" id="KW-0378">Hydrolase</keyword>
<evidence type="ECO:0000259" key="2">
    <source>
        <dbReference type="SMART" id="SM00849"/>
    </source>
</evidence>
<dbReference type="AlphaFoldDB" id="A0A0S2KA61"/>
<keyword evidence="5" id="KW-1185">Reference proteome</keyword>
<dbReference type="Pfam" id="PF10996">
    <property type="entry name" value="Beta-Casp"/>
    <property type="match status" value="1"/>
</dbReference>
<gene>
    <name evidence="4" type="ORF">PS2015_339</name>
</gene>
<proteinExistence type="predicted"/>
<evidence type="ECO:0000256" key="1">
    <source>
        <dbReference type="ARBA" id="ARBA00022801"/>
    </source>
</evidence>
<protein>
    <submittedName>
        <fullName evidence="4">Beta-lactamase</fullName>
    </submittedName>
</protein>
<dbReference type="InterPro" id="IPR011108">
    <property type="entry name" value="RMMBL"/>
</dbReference>
<dbReference type="InterPro" id="IPR001279">
    <property type="entry name" value="Metallo-B-lactamas"/>
</dbReference>
<sequence>MAKLTFFGAAQEVTGSCYLLESPALGKILMECGMHQGGDAVDRVQDEKFDFNPAELNAVILSHGHLDHSGMLPKLVNQGFDGPIYCTQATRQLLRILLEDAWGLYERDLERENLRRERSGRDSIKPEYTEHDVEKVLRLCDGQAYRKAVKVGPDASVRFLDAGHILGSSIVELTLTEKGEEKILVFSGDLGNKTSALMNDPESPAKADIVLMEGTYGNRNHRSHQATLDQFRDVLHETWEAGGNVMIPSFAIGRTQEIIFHLGCLYHAGELDNWQVYLDSPMAIAVTEVYDRWLHIMDDEDVRCLNEANRESLREFLPNLRLCHTAEESMAINSVKQGAIIIAGSGMCTGGRIRHHFKHRIWKTENTIMFIGFQARGTLGRMLVDGIKEFRMFGDDFKVKARIETIGGLSAHAGQDGLIEWADNFETNPRFYLIHGEAEALDALSQRLWLDKGIKSEIPARGDCIAF</sequence>
<accession>A0A0S2KA61</accession>
<dbReference type="GO" id="GO:0016787">
    <property type="term" value="F:hydrolase activity"/>
    <property type="evidence" value="ECO:0007669"/>
    <property type="project" value="UniProtKB-KW"/>
</dbReference>
<feature type="domain" description="Beta-Casp" evidence="3">
    <location>
        <begin position="255"/>
        <end position="383"/>
    </location>
</feature>